<evidence type="ECO:0000313" key="2">
    <source>
        <dbReference type="EMBL" id="PQD96724.1"/>
    </source>
</evidence>
<name>A0A2S7N3W3_9BACI</name>
<keyword evidence="1" id="KW-0472">Membrane</keyword>
<evidence type="ECO:0008006" key="4">
    <source>
        <dbReference type="Google" id="ProtNLM"/>
    </source>
</evidence>
<organism evidence="2 3">
    <name type="scientific">Pradoshia eiseniae</name>
    <dbReference type="NCBI Taxonomy" id="2064768"/>
    <lineage>
        <taxon>Bacteria</taxon>
        <taxon>Bacillati</taxon>
        <taxon>Bacillota</taxon>
        <taxon>Bacilli</taxon>
        <taxon>Bacillales</taxon>
        <taxon>Bacillaceae</taxon>
        <taxon>Pradoshia</taxon>
    </lineage>
</organism>
<keyword evidence="1" id="KW-0812">Transmembrane</keyword>
<keyword evidence="1" id="KW-1133">Transmembrane helix</keyword>
<keyword evidence="3" id="KW-1185">Reference proteome</keyword>
<gene>
    <name evidence="2" type="ORF">CYL18_02200</name>
</gene>
<accession>A0A2S7N3W3</accession>
<dbReference type="EMBL" id="PKOZ01000001">
    <property type="protein sequence ID" value="PQD96724.1"/>
    <property type="molecule type" value="Genomic_DNA"/>
</dbReference>
<proteinExistence type="predicted"/>
<dbReference type="AlphaFoldDB" id="A0A2S7N3W3"/>
<reference evidence="2 3" key="1">
    <citation type="submission" date="2017-12" db="EMBL/GenBank/DDBJ databases">
        <title>Taxonomic description and draft genome of Pradoshia cofamensis Gen. nov., sp. nov., a thermotolerant bacillale isolated from anterior gut of earthworm Eisenia fetida.</title>
        <authorList>
            <person name="Saha T."/>
            <person name="Chakraborty R."/>
        </authorList>
    </citation>
    <scope>NUCLEOTIDE SEQUENCE [LARGE SCALE GENOMIC DNA]</scope>
    <source>
        <strain evidence="2 3">EAG3</strain>
    </source>
</reference>
<evidence type="ECO:0000313" key="3">
    <source>
        <dbReference type="Proteomes" id="UP000239663"/>
    </source>
</evidence>
<dbReference type="Proteomes" id="UP000239663">
    <property type="component" value="Unassembled WGS sequence"/>
</dbReference>
<comment type="caution">
    <text evidence="2">The sequence shown here is derived from an EMBL/GenBank/DDBJ whole genome shotgun (WGS) entry which is preliminary data.</text>
</comment>
<protein>
    <recommendedName>
        <fullName evidence="4">DinB-like domain-containing protein</fullName>
    </recommendedName>
</protein>
<sequence>MALDGYIFWDMSLVFMNSSGLIGLYLTFTIIMTVRKNGNFTPWSARNTLWCILAAEHARSFFIILTRRNKKKQGMNIRLSKCILKKGSFNRKLEYKRKVDERMNEEIKILFSETFDGPKGNRSLFTESKPGSGLFGTLDSLRAEEASILVGGVTIAAHTDHTRYHLWACNQTLEGKKLEFNWDESWEIAAVGEHEWKRIMKDLHLEYRKMTDFINAKQELSSSEVTVVLGALAHAAYHLGAIRQLTKSVK</sequence>
<feature type="transmembrane region" description="Helical" evidence="1">
    <location>
        <begin position="12"/>
        <end position="35"/>
    </location>
</feature>
<evidence type="ECO:0000256" key="1">
    <source>
        <dbReference type="SAM" id="Phobius"/>
    </source>
</evidence>